<accession>C6PV00</accession>
<dbReference type="eggNOG" id="COG1215">
    <property type="taxonomic scope" value="Bacteria"/>
</dbReference>
<keyword evidence="1" id="KW-0472">Membrane</keyword>
<gene>
    <name evidence="2" type="ORF">CcarbDRAFT_2617</name>
</gene>
<comment type="caution">
    <text evidence="2">The sequence shown here is derived from an EMBL/GenBank/DDBJ whole genome shotgun (WGS) entry which is preliminary data.</text>
</comment>
<feature type="transmembrane region" description="Helical" evidence="1">
    <location>
        <begin position="12"/>
        <end position="35"/>
    </location>
</feature>
<evidence type="ECO:0000256" key="1">
    <source>
        <dbReference type="SAM" id="Phobius"/>
    </source>
</evidence>
<keyword evidence="1" id="KW-0812">Transmembrane</keyword>
<name>C6PV00_9CLOT</name>
<dbReference type="GO" id="GO:0016740">
    <property type="term" value="F:transferase activity"/>
    <property type="evidence" value="ECO:0007669"/>
    <property type="project" value="UniProtKB-KW"/>
</dbReference>
<organism evidence="2 3">
    <name type="scientific">Clostridium carboxidivorans P7</name>
    <dbReference type="NCBI Taxonomy" id="536227"/>
    <lineage>
        <taxon>Bacteria</taxon>
        <taxon>Bacillati</taxon>
        <taxon>Bacillota</taxon>
        <taxon>Clostridia</taxon>
        <taxon>Eubacteriales</taxon>
        <taxon>Clostridiaceae</taxon>
        <taxon>Clostridium</taxon>
    </lineage>
</organism>
<keyword evidence="2" id="KW-0808">Transferase</keyword>
<keyword evidence="3" id="KW-1185">Reference proteome</keyword>
<proteinExistence type="predicted"/>
<protein>
    <submittedName>
        <fullName evidence="2">Glycosyltransferase</fullName>
    </submittedName>
</protein>
<dbReference type="EMBL" id="ACVI01000040">
    <property type="protein sequence ID" value="EET86977.1"/>
    <property type="molecule type" value="Genomic_DNA"/>
</dbReference>
<reference evidence="2 3" key="1">
    <citation type="submission" date="2009-06" db="EMBL/GenBank/DDBJ databases">
        <title>The draft genome of Clostridium carboxidivorans P7.</title>
        <authorList>
            <consortium name="US DOE Joint Genome Institute (JGI-PGF)"/>
            <person name="Lucas S."/>
            <person name="Copeland A."/>
            <person name="Lapidus A."/>
            <person name="Glavina del Rio T."/>
            <person name="Tice H."/>
            <person name="Bruce D."/>
            <person name="Goodwin L."/>
            <person name="Pitluck S."/>
            <person name="Larimer F."/>
            <person name="Land M.L."/>
            <person name="Hauser L."/>
            <person name="Hemme C.L."/>
        </authorList>
    </citation>
    <scope>NUCLEOTIDE SEQUENCE [LARGE SCALE GENOMIC DNA]</scope>
    <source>
        <strain evidence="2 3">P7</strain>
    </source>
</reference>
<dbReference type="AlphaFoldDB" id="C6PV00"/>
<sequence>MSIFKDIIHGTSSVFTCIVYVITIYYLCISFFGILRKKNERAVEPKKVFALIVAAHNEEIVIGDIVESLKKLDYPKELYDYFCYC</sequence>
<dbReference type="Proteomes" id="UP000004198">
    <property type="component" value="Unassembled WGS sequence"/>
</dbReference>
<evidence type="ECO:0000313" key="3">
    <source>
        <dbReference type="Proteomes" id="UP000004198"/>
    </source>
</evidence>
<keyword evidence="1" id="KW-1133">Transmembrane helix</keyword>
<evidence type="ECO:0000313" key="2">
    <source>
        <dbReference type="EMBL" id="EET86977.1"/>
    </source>
</evidence>